<dbReference type="InterPro" id="IPR040079">
    <property type="entry name" value="Glutathione_S-Trfase"/>
</dbReference>
<accession>A0A1T5DRT4</accession>
<dbReference type="InterPro" id="IPR004045">
    <property type="entry name" value="Glutathione_S-Trfase_N"/>
</dbReference>
<dbReference type="PROSITE" id="PS50404">
    <property type="entry name" value="GST_NTER"/>
    <property type="match status" value="1"/>
</dbReference>
<evidence type="ECO:0000256" key="1">
    <source>
        <dbReference type="RuleBase" id="RU003494"/>
    </source>
</evidence>
<protein>
    <submittedName>
        <fullName evidence="4">Glutathione S-transferase</fullName>
    </submittedName>
</protein>
<dbReference type="InterPro" id="IPR010987">
    <property type="entry name" value="Glutathione-S-Trfase_C-like"/>
</dbReference>
<dbReference type="RefSeq" id="WP_079648746.1">
    <property type="nucleotide sequence ID" value="NZ_FUYM01000005.1"/>
</dbReference>
<dbReference type="SUPFAM" id="SSF52833">
    <property type="entry name" value="Thioredoxin-like"/>
    <property type="match status" value="1"/>
</dbReference>
<dbReference type="Pfam" id="PF00043">
    <property type="entry name" value="GST_C"/>
    <property type="match status" value="1"/>
</dbReference>
<dbReference type="CDD" id="cd03046">
    <property type="entry name" value="GST_N_GTT1_like"/>
    <property type="match status" value="1"/>
</dbReference>
<dbReference type="Gene3D" id="3.40.30.10">
    <property type="entry name" value="Glutaredoxin"/>
    <property type="match status" value="1"/>
</dbReference>
<dbReference type="PANTHER" id="PTHR44051">
    <property type="entry name" value="GLUTATHIONE S-TRANSFERASE-RELATED"/>
    <property type="match status" value="1"/>
</dbReference>
<dbReference type="EMBL" id="FUYM01000005">
    <property type="protein sequence ID" value="SKB74365.1"/>
    <property type="molecule type" value="Genomic_DNA"/>
</dbReference>
<dbReference type="GO" id="GO:0016740">
    <property type="term" value="F:transferase activity"/>
    <property type="evidence" value="ECO:0007669"/>
    <property type="project" value="UniProtKB-KW"/>
</dbReference>
<dbReference type="SUPFAM" id="SSF47616">
    <property type="entry name" value="GST C-terminal domain-like"/>
    <property type="match status" value="1"/>
</dbReference>
<organism evidence="4 5">
    <name type="scientific">Rhizorhabdus histidinilytica</name>
    <dbReference type="NCBI Taxonomy" id="439228"/>
    <lineage>
        <taxon>Bacteria</taxon>
        <taxon>Pseudomonadati</taxon>
        <taxon>Pseudomonadota</taxon>
        <taxon>Alphaproteobacteria</taxon>
        <taxon>Sphingomonadales</taxon>
        <taxon>Sphingomonadaceae</taxon>
        <taxon>Rhizorhabdus</taxon>
    </lineage>
</organism>
<dbReference type="Gene3D" id="1.20.1050.10">
    <property type="match status" value="1"/>
</dbReference>
<feature type="domain" description="GST N-terminal" evidence="2">
    <location>
        <begin position="14"/>
        <end position="93"/>
    </location>
</feature>
<evidence type="ECO:0000259" key="2">
    <source>
        <dbReference type="PROSITE" id="PS50404"/>
    </source>
</evidence>
<dbReference type="Pfam" id="PF02798">
    <property type="entry name" value="GST_N"/>
    <property type="match status" value="1"/>
</dbReference>
<comment type="similarity">
    <text evidence="1">Belongs to the GST superfamily.</text>
</comment>
<dbReference type="CDD" id="cd03207">
    <property type="entry name" value="GST_C_8"/>
    <property type="match status" value="1"/>
</dbReference>
<keyword evidence="4" id="KW-0808">Transferase</keyword>
<dbReference type="InterPro" id="IPR036282">
    <property type="entry name" value="Glutathione-S-Trfase_C_sf"/>
</dbReference>
<dbReference type="STRING" id="439228.SAMN06295920_105396"/>
<dbReference type="OrthoDB" id="9811242at2"/>
<dbReference type="PROSITE" id="PS50405">
    <property type="entry name" value="GST_CTER"/>
    <property type="match status" value="1"/>
</dbReference>
<dbReference type="InterPro" id="IPR036249">
    <property type="entry name" value="Thioredoxin-like_sf"/>
</dbReference>
<reference evidence="5" key="1">
    <citation type="submission" date="2017-02" db="EMBL/GenBank/DDBJ databases">
        <authorList>
            <person name="Varghese N."/>
            <person name="Submissions S."/>
        </authorList>
    </citation>
    <scope>NUCLEOTIDE SEQUENCE [LARGE SCALE GENOMIC DNA]</scope>
    <source>
        <strain evidence="5">UM2</strain>
    </source>
</reference>
<evidence type="ECO:0000313" key="4">
    <source>
        <dbReference type="EMBL" id="SKB74365.1"/>
    </source>
</evidence>
<feature type="domain" description="GST C-terminal" evidence="3">
    <location>
        <begin position="96"/>
        <end position="224"/>
    </location>
</feature>
<sequence>MPIDQNAAIEITGFAWVPDFARGFVRDLRPRWACEEAGLGYRERLIGFETAKGADYRREQPFGQVPAYRDEEVQMFESGAMVLRIAERSERLMPRTAQGRARVLTWVTAALNSVEPFVFDLVDIDTFNPDAEWGRLRRPQVIETLRTRLAALADWLGDKDYLESGFTAADIIMATVLREVSDDALMAEFPALAAYRDRCTARPAFQAAHAAQLASFAAEPAEPMPA</sequence>
<dbReference type="PANTHER" id="PTHR44051:SF8">
    <property type="entry name" value="GLUTATHIONE S-TRANSFERASE GSTA"/>
    <property type="match status" value="1"/>
</dbReference>
<evidence type="ECO:0000259" key="3">
    <source>
        <dbReference type="PROSITE" id="PS50405"/>
    </source>
</evidence>
<name>A0A1T5DRT4_9SPHN</name>
<keyword evidence="5" id="KW-1185">Reference proteome</keyword>
<dbReference type="AlphaFoldDB" id="A0A1T5DRT4"/>
<dbReference type="Proteomes" id="UP000189818">
    <property type="component" value="Unassembled WGS sequence"/>
</dbReference>
<gene>
    <name evidence="4" type="ORF">SAMN06295920_105396</name>
</gene>
<dbReference type="InterPro" id="IPR004046">
    <property type="entry name" value="GST_C"/>
</dbReference>
<proteinExistence type="inferred from homology"/>
<dbReference type="SFLD" id="SFLDS00019">
    <property type="entry name" value="Glutathione_Transferase_(cytos"/>
    <property type="match status" value="1"/>
</dbReference>
<evidence type="ECO:0000313" key="5">
    <source>
        <dbReference type="Proteomes" id="UP000189818"/>
    </source>
</evidence>
<dbReference type="FunFam" id="3.40.30.10:FF:000331">
    <property type="entry name" value="Glutathione S-transferase"/>
    <property type="match status" value="1"/>
</dbReference>